<dbReference type="OrthoDB" id="333393at2"/>
<proteinExistence type="predicted"/>
<comment type="caution">
    <text evidence="1">The sequence shown here is derived from an EMBL/GenBank/DDBJ whole genome shotgun (WGS) entry which is preliminary data.</text>
</comment>
<evidence type="ECO:0000313" key="1">
    <source>
        <dbReference type="EMBL" id="OXI35986.1"/>
    </source>
</evidence>
<reference evidence="1 2" key="2">
    <citation type="submission" date="2017-08" db="EMBL/GenBank/DDBJ databases">
        <title>WGS of novel Burkholderia cepaca complex species.</title>
        <authorList>
            <person name="Lipuma J."/>
            <person name="Spilker T."/>
        </authorList>
    </citation>
    <scope>NUCLEOTIDE SEQUENCE [LARGE SCALE GENOMIC DNA]</scope>
    <source>
        <strain evidence="1 2">AU17325</strain>
    </source>
</reference>
<evidence type="ECO:0008006" key="3">
    <source>
        <dbReference type="Google" id="ProtNLM"/>
    </source>
</evidence>
<dbReference type="SUPFAM" id="SSF55729">
    <property type="entry name" value="Acyl-CoA N-acyltransferases (Nat)"/>
    <property type="match status" value="1"/>
</dbReference>
<dbReference type="InterPro" id="IPR016181">
    <property type="entry name" value="Acyl_CoA_acyltransferase"/>
</dbReference>
<accession>A0A228I0S1</accession>
<dbReference type="AlphaFoldDB" id="A0A228I0S1"/>
<sequence length="241" mass="27779">MINDAMPLRASSIQRAQLRDVDVAHMYALYSTCYRDTERARFEHDLDDKTHCVIMRDDTGVLRGFSTLKLYERQWRGTTLRILFSGDTIVDPACWGSQQLAFCWIRLAGELKRRAPDAALYWFLICKGHRTYRYLRAFAHDFSPRFDRPTEPASQALLDHLAVERFGQAYDAASGILDFAVPQGRLSPALADVPDIHRRMPDVAYFLERNPDYARGNELVCLCELTPENLRPMARRIFTGE</sequence>
<gene>
    <name evidence="1" type="ORF">CFB84_36985</name>
</gene>
<organism evidence="1 2">
    <name type="scientific">Burkholderia aenigmatica</name>
    <dbReference type="NCBI Taxonomy" id="2015348"/>
    <lineage>
        <taxon>Bacteria</taxon>
        <taxon>Pseudomonadati</taxon>
        <taxon>Pseudomonadota</taxon>
        <taxon>Betaproteobacteria</taxon>
        <taxon>Burkholderiales</taxon>
        <taxon>Burkholderiaceae</taxon>
        <taxon>Burkholderia</taxon>
        <taxon>Burkholderia cepacia complex</taxon>
    </lineage>
</organism>
<name>A0A228I0S1_9BURK</name>
<protein>
    <recommendedName>
        <fullName evidence="3">GNAT family N-acetyltransferase</fullName>
    </recommendedName>
</protein>
<reference evidence="2" key="1">
    <citation type="submission" date="2017-06" db="EMBL/GenBank/DDBJ databases">
        <authorList>
            <person name="LiPuma J."/>
            <person name="Spilker T."/>
        </authorList>
    </citation>
    <scope>NUCLEOTIDE SEQUENCE [LARGE SCALE GENOMIC DNA]</scope>
    <source>
        <strain evidence="2">AU17325</strain>
    </source>
</reference>
<evidence type="ECO:0000313" key="2">
    <source>
        <dbReference type="Proteomes" id="UP000214600"/>
    </source>
</evidence>
<dbReference type="EMBL" id="NKFA01000027">
    <property type="protein sequence ID" value="OXI35986.1"/>
    <property type="molecule type" value="Genomic_DNA"/>
</dbReference>
<dbReference type="Proteomes" id="UP000214600">
    <property type="component" value="Unassembled WGS sequence"/>
</dbReference>